<feature type="compositionally biased region" description="Low complexity" evidence="1">
    <location>
        <begin position="82"/>
        <end position="98"/>
    </location>
</feature>
<name>A0A6P1ZGJ7_9BACT</name>
<evidence type="ECO:0000313" key="3">
    <source>
        <dbReference type="EMBL" id="TVM32084.1"/>
    </source>
</evidence>
<organism evidence="3 4">
    <name type="scientific">Oceanidesulfovibrio marinus</name>
    <dbReference type="NCBI Taxonomy" id="370038"/>
    <lineage>
        <taxon>Bacteria</taxon>
        <taxon>Pseudomonadati</taxon>
        <taxon>Thermodesulfobacteriota</taxon>
        <taxon>Desulfovibrionia</taxon>
        <taxon>Desulfovibrionales</taxon>
        <taxon>Desulfovibrionaceae</taxon>
        <taxon>Oceanidesulfovibrio</taxon>
    </lineage>
</organism>
<evidence type="ECO:0000313" key="5">
    <source>
        <dbReference type="Proteomes" id="UP000503251"/>
    </source>
</evidence>
<feature type="region of interest" description="Disordered" evidence="1">
    <location>
        <begin position="27"/>
        <end position="108"/>
    </location>
</feature>
<dbReference type="EMBL" id="QMIF01000012">
    <property type="protein sequence ID" value="TVM32084.1"/>
    <property type="molecule type" value="Genomic_DNA"/>
</dbReference>
<accession>A0A6P1ZGJ7</accession>
<dbReference type="Proteomes" id="UP000434052">
    <property type="component" value="Unassembled WGS sequence"/>
</dbReference>
<feature type="compositionally biased region" description="Polar residues" evidence="1">
    <location>
        <begin position="69"/>
        <end position="81"/>
    </location>
</feature>
<dbReference type="RefSeq" id="WP_144306448.1">
    <property type="nucleotide sequence ID" value="NZ_CP039543.1"/>
</dbReference>
<reference evidence="2 5" key="2">
    <citation type="submission" date="2019-04" db="EMBL/GenBank/DDBJ databases">
        <title>Isolation and culture of sulfate reducing bacteria from the cold seep of the South China Sea.</title>
        <authorList>
            <person name="Sun C."/>
            <person name="Liu R."/>
        </authorList>
    </citation>
    <scope>NUCLEOTIDE SEQUENCE [LARGE SCALE GENOMIC DNA]</scope>
    <source>
        <strain evidence="2 5">CS1</strain>
    </source>
</reference>
<proteinExistence type="predicted"/>
<evidence type="ECO:0000313" key="4">
    <source>
        <dbReference type="Proteomes" id="UP000434052"/>
    </source>
</evidence>
<evidence type="ECO:0000256" key="1">
    <source>
        <dbReference type="SAM" id="MobiDB-lite"/>
    </source>
</evidence>
<evidence type="ECO:0008006" key="6">
    <source>
        <dbReference type="Google" id="ProtNLM"/>
    </source>
</evidence>
<keyword evidence="5" id="KW-1185">Reference proteome</keyword>
<protein>
    <recommendedName>
        <fullName evidence="6">FlxA-like protein</fullName>
    </recommendedName>
</protein>
<dbReference type="Proteomes" id="UP000503251">
    <property type="component" value="Chromosome"/>
</dbReference>
<evidence type="ECO:0000313" key="2">
    <source>
        <dbReference type="EMBL" id="QJT07730.1"/>
    </source>
</evidence>
<dbReference type="EMBL" id="CP039543">
    <property type="protein sequence ID" value="QJT07730.1"/>
    <property type="molecule type" value="Genomic_DNA"/>
</dbReference>
<feature type="compositionally biased region" description="Low complexity" evidence="1">
    <location>
        <begin position="33"/>
        <end position="46"/>
    </location>
</feature>
<sequence>MTTVSGLSVSQWLASTNVSEANAIYNRNDQNYGGSSASTSTGDTVTISDQAREMLQAQLTAPSDGEAGQNGSFDQNGSSDQGLPAGTSASAGASNGMSRTSSSEDQIKEIEKKIEKLGQEISELQAKAATDPIAKAQLGTKLNELAQLQTQLAELKQQQG</sequence>
<dbReference type="AlphaFoldDB" id="A0A6P1ZGJ7"/>
<reference evidence="3 4" key="1">
    <citation type="submission" date="2018-06" db="EMBL/GenBank/DDBJ databases">
        <title>Complete genome of Desulfovibrio marinus P48SEP.</title>
        <authorList>
            <person name="Crispim J.S."/>
            <person name="Vidigal P.M.P."/>
            <person name="Silva L.C.F."/>
            <person name="Araujo L.C."/>
            <person name="Laguardia C.N."/>
            <person name="Dias R.S."/>
            <person name="Sousa M.P."/>
            <person name="Paula S.O."/>
            <person name="Silva C."/>
        </authorList>
    </citation>
    <scope>NUCLEOTIDE SEQUENCE [LARGE SCALE GENOMIC DNA]</scope>
    <source>
        <strain evidence="3 4">P48SEP</strain>
    </source>
</reference>
<gene>
    <name evidence="3" type="ORF">DQK91_16260</name>
    <name evidence="2" type="ORF">E8L03_01765</name>
</gene>